<reference evidence="2" key="1">
    <citation type="journal article" date="2009" name="Science">
        <title>The B73 maize genome: complexity, diversity, and dynamics.</title>
        <authorList>
            <person name="Schnable P.S."/>
            <person name="Ware D."/>
            <person name="Fulton R.S."/>
            <person name="Stein J.C."/>
            <person name="Wei F."/>
            <person name="Pasternak S."/>
            <person name="Liang C."/>
            <person name="Zhang J."/>
            <person name="Fulton L."/>
            <person name="Graves T.A."/>
            <person name="Minx P."/>
            <person name="Reily A.D."/>
            <person name="Courtney L."/>
            <person name="Kruchowski S.S."/>
            <person name="Tomlinson C."/>
            <person name="Strong C."/>
            <person name="Delehaunty K."/>
            <person name="Fronick C."/>
            <person name="Courtney B."/>
            <person name="Rock S.M."/>
            <person name="Belter E."/>
            <person name="Du F."/>
            <person name="Kim K."/>
            <person name="Abbott R.M."/>
            <person name="Cotton M."/>
            <person name="Levy A."/>
            <person name="Marchetto P."/>
            <person name="Ochoa K."/>
            <person name="Jackson S.M."/>
            <person name="Gillam B."/>
            <person name="Chen W."/>
            <person name="Yan L."/>
            <person name="Higginbotham J."/>
            <person name="Cardenas M."/>
            <person name="Waligorski J."/>
            <person name="Applebaum E."/>
            <person name="Phelps L."/>
            <person name="Falcone J."/>
            <person name="Kanchi K."/>
            <person name="Thane T."/>
            <person name="Scimone A."/>
            <person name="Thane N."/>
            <person name="Henke J."/>
            <person name="Wang T."/>
            <person name="Ruppert J."/>
            <person name="Shah N."/>
            <person name="Rotter K."/>
            <person name="Hodges J."/>
            <person name="Ingenthron E."/>
            <person name="Cordes M."/>
            <person name="Kohlberg S."/>
            <person name="Sgro J."/>
            <person name="Delgado B."/>
            <person name="Mead K."/>
            <person name="Chinwalla A."/>
            <person name="Leonard S."/>
            <person name="Crouse K."/>
            <person name="Collura K."/>
            <person name="Kudrna D."/>
            <person name="Currie J."/>
            <person name="He R."/>
            <person name="Angelova A."/>
            <person name="Rajasekar S."/>
            <person name="Mueller T."/>
            <person name="Lomeli R."/>
            <person name="Scara G."/>
            <person name="Ko A."/>
            <person name="Delaney K."/>
            <person name="Wissotski M."/>
            <person name="Lopez G."/>
            <person name="Campos D."/>
            <person name="Braidotti M."/>
            <person name="Ashley E."/>
            <person name="Golser W."/>
            <person name="Kim H."/>
            <person name="Lee S."/>
            <person name="Lin J."/>
            <person name="Dujmic Z."/>
            <person name="Kim W."/>
            <person name="Talag J."/>
            <person name="Zuccolo A."/>
            <person name="Fan C."/>
            <person name="Sebastian A."/>
            <person name="Kramer M."/>
            <person name="Spiegel L."/>
            <person name="Nascimento L."/>
            <person name="Zutavern T."/>
            <person name="Miller B."/>
            <person name="Ambroise C."/>
            <person name="Muller S."/>
            <person name="Spooner W."/>
            <person name="Narechania A."/>
            <person name="Ren L."/>
            <person name="Wei S."/>
            <person name="Kumari S."/>
            <person name="Faga B."/>
            <person name="Levy M.J."/>
            <person name="McMahan L."/>
            <person name="Van Buren P."/>
            <person name="Vaughn M.W."/>
            <person name="Ying K."/>
            <person name="Yeh C.-T."/>
            <person name="Emrich S.J."/>
            <person name="Jia Y."/>
            <person name="Kalyanaraman A."/>
            <person name="Hsia A.-P."/>
            <person name="Barbazuk W.B."/>
            <person name="Baucom R.S."/>
            <person name="Brutnell T.P."/>
            <person name="Carpita N.C."/>
            <person name="Chaparro C."/>
            <person name="Chia J.-M."/>
            <person name="Deragon J.-M."/>
            <person name="Estill J.C."/>
            <person name="Fu Y."/>
            <person name="Jeddeloh J.A."/>
            <person name="Han Y."/>
            <person name="Lee H."/>
            <person name="Li P."/>
            <person name="Lisch D.R."/>
            <person name="Liu S."/>
            <person name="Liu Z."/>
            <person name="Nagel D.H."/>
            <person name="McCann M.C."/>
            <person name="SanMiguel P."/>
            <person name="Myers A.M."/>
            <person name="Nettleton D."/>
            <person name="Nguyen J."/>
            <person name="Penning B.W."/>
            <person name="Ponnala L."/>
            <person name="Schneider K.L."/>
            <person name="Schwartz D.C."/>
            <person name="Sharma A."/>
            <person name="Soderlund C."/>
            <person name="Springer N.M."/>
            <person name="Sun Q."/>
            <person name="Wang H."/>
            <person name="Waterman M."/>
            <person name="Westerman R."/>
            <person name="Wolfgruber T.K."/>
            <person name="Yang L."/>
            <person name="Yu Y."/>
            <person name="Zhang L."/>
            <person name="Zhou S."/>
            <person name="Zhu Q."/>
            <person name="Bennetzen J.L."/>
            <person name="Dawe R.K."/>
            <person name="Jiang J."/>
            <person name="Jiang N."/>
            <person name="Presting G.G."/>
            <person name="Wessler S.R."/>
            <person name="Aluru S."/>
            <person name="Martienssen R.A."/>
            <person name="Clifton S.W."/>
            <person name="McCombie W.R."/>
            <person name="Wing R.A."/>
            <person name="Wilson R.K."/>
        </authorList>
    </citation>
    <scope>NUCLEOTIDE SEQUENCE [LARGE SCALE GENOMIC DNA]</scope>
    <source>
        <strain evidence="2">cv. B73</strain>
    </source>
</reference>
<dbReference type="Proteomes" id="UP000007305">
    <property type="component" value="Chromosome 6"/>
</dbReference>
<dbReference type="Gramene" id="Zm00001eb280940_T001">
    <property type="protein sequence ID" value="Zm00001eb280940_P001"/>
    <property type="gene ID" value="Zm00001eb280940"/>
</dbReference>
<dbReference type="InParanoid" id="A0A804PZV5"/>
<dbReference type="AlphaFoldDB" id="A0A804PZV5"/>
<evidence type="ECO:0000313" key="1">
    <source>
        <dbReference type="EnsemblPlants" id="Zm00001eb280940_P001"/>
    </source>
</evidence>
<organism evidence="1 2">
    <name type="scientific">Zea mays</name>
    <name type="common">Maize</name>
    <dbReference type="NCBI Taxonomy" id="4577"/>
    <lineage>
        <taxon>Eukaryota</taxon>
        <taxon>Viridiplantae</taxon>
        <taxon>Streptophyta</taxon>
        <taxon>Embryophyta</taxon>
        <taxon>Tracheophyta</taxon>
        <taxon>Spermatophyta</taxon>
        <taxon>Magnoliopsida</taxon>
        <taxon>Liliopsida</taxon>
        <taxon>Poales</taxon>
        <taxon>Poaceae</taxon>
        <taxon>PACMAD clade</taxon>
        <taxon>Panicoideae</taxon>
        <taxon>Andropogonodae</taxon>
        <taxon>Andropogoneae</taxon>
        <taxon>Tripsacinae</taxon>
        <taxon>Zea</taxon>
    </lineage>
</organism>
<dbReference type="EnsemblPlants" id="Zm00001eb280940_T001">
    <property type="protein sequence ID" value="Zm00001eb280940_P001"/>
    <property type="gene ID" value="Zm00001eb280940"/>
</dbReference>
<reference evidence="1" key="2">
    <citation type="submission" date="2019-07" db="EMBL/GenBank/DDBJ databases">
        <authorList>
            <person name="Seetharam A."/>
            <person name="Woodhouse M."/>
            <person name="Cannon E."/>
        </authorList>
    </citation>
    <scope>NUCLEOTIDE SEQUENCE [LARGE SCALE GENOMIC DNA]</scope>
    <source>
        <strain evidence="1">cv. B73</strain>
    </source>
</reference>
<reference evidence="1" key="3">
    <citation type="submission" date="2021-05" db="UniProtKB">
        <authorList>
            <consortium name="EnsemblPlants"/>
        </authorList>
    </citation>
    <scope>IDENTIFICATION</scope>
    <source>
        <strain evidence="1">cv. B73</strain>
    </source>
</reference>
<sequence>MAAAAPVSCTLVAPAPAMVPSGRPSPTSQCQPYSYGRALPLLRQVGDPISLPLPWRFPPGSLPARTPLPMAVVAPKPGVLLSSPSPSPSHPHLLDGRRPHPMVPWTPAPFCCSTWTGSVPSPHLKSATTSR</sequence>
<keyword evidence="2" id="KW-1185">Reference proteome</keyword>
<name>A0A804PZV5_MAIZE</name>
<proteinExistence type="predicted"/>
<accession>A0A804PZV5</accession>
<evidence type="ECO:0000313" key="2">
    <source>
        <dbReference type="Proteomes" id="UP000007305"/>
    </source>
</evidence>
<protein>
    <submittedName>
        <fullName evidence="1">Uncharacterized protein</fullName>
    </submittedName>
</protein>